<proteinExistence type="predicted"/>
<organism evidence="1 2">
    <name type="scientific">Streptomyces roseolilacinus</name>
    <dbReference type="NCBI Taxonomy" id="66904"/>
    <lineage>
        <taxon>Bacteria</taxon>
        <taxon>Bacillati</taxon>
        <taxon>Actinomycetota</taxon>
        <taxon>Actinomycetes</taxon>
        <taxon>Kitasatosporales</taxon>
        <taxon>Streptomycetaceae</taxon>
        <taxon>Streptomyces</taxon>
    </lineage>
</organism>
<dbReference type="Proteomes" id="UP000654123">
    <property type="component" value="Unassembled WGS sequence"/>
</dbReference>
<dbReference type="InterPro" id="IPR023393">
    <property type="entry name" value="START-like_dom_sf"/>
</dbReference>
<dbReference type="SUPFAM" id="SSF55961">
    <property type="entry name" value="Bet v1-like"/>
    <property type="match status" value="1"/>
</dbReference>
<dbReference type="EMBL" id="BMSV01000012">
    <property type="protein sequence ID" value="GGQ27690.1"/>
    <property type="molecule type" value="Genomic_DNA"/>
</dbReference>
<dbReference type="AlphaFoldDB" id="A0A918B551"/>
<comment type="caution">
    <text evidence="1">The sequence shown here is derived from an EMBL/GenBank/DDBJ whole genome shotgun (WGS) entry which is preliminary data.</text>
</comment>
<sequence>MSVFRIERRTGLPPAEAWRRVTDWQAHAVGVPLTRVRVLTPGPPGAGTRFTARTGIGPLGFDDPMAVVRWEPPGTGPGGPGAGVCRLEKYGRVVRGWAEIAVCAEGPGARVTWVEELRVRGLPRWADPLLARAGRRVFGRELDRLLRGRGPGGAGAAAAGG</sequence>
<reference evidence="1" key="2">
    <citation type="submission" date="2020-09" db="EMBL/GenBank/DDBJ databases">
        <authorList>
            <person name="Sun Q."/>
            <person name="Ohkuma M."/>
        </authorList>
    </citation>
    <scope>NUCLEOTIDE SEQUENCE</scope>
    <source>
        <strain evidence="1">JCM 4335</strain>
    </source>
</reference>
<name>A0A918B551_9ACTN</name>
<evidence type="ECO:0000313" key="1">
    <source>
        <dbReference type="EMBL" id="GGQ27690.1"/>
    </source>
</evidence>
<reference evidence="1" key="1">
    <citation type="journal article" date="2014" name="Int. J. Syst. Evol. Microbiol.">
        <title>Complete genome sequence of Corynebacterium casei LMG S-19264T (=DSM 44701T), isolated from a smear-ripened cheese.</title>
        <authorList>
            <consortium name="US DOE Joint Genome Institute (JGI-PGF)"/>
            <person name="Walter F."/>
            <person name="Albersmeier A."/>
            <person name="Kalinowski J."/>
            <person name="Ruckert C."/>
        </authorList>
    </citation>
    <scope>NUCLEOTIDE SEQUENCE</scope>
    <source>
        <strain evidence="1">JCM 4335</strain>
    </source>
</reference>
<evidence type="ECO:0000313" key="2">
    <source>
        <dbReference type="Proteomes" id="UP000654123"/>
    </source>
</evidence>
<keyword evidence="2" id="KW-1185">Reference proteome</keyword>
<gene>
    <name evidence="1" type="ORF">GCM10010249_53160</name>
</gene>
<dbReference type="Gene3D" id="3.30.530.20">
    <property type="match status" value="1"/>
</dbReference>
<protein>
    <recommendedName>
        <fullName evidence="3">Immediate-early protein 2</fullName>
    </recommendedName>
</protein>
<evidence type="ECO:0008006" key="3">
    <source>
        <dbReference type="Google" id="ProtNLM"/>
    </source>
</evidence>
<dbReference type="RefSeq" id="WP_189537676.1">
    <property type="nucleotide sequence ID" value="NZ_BMSV01000012.1"/>
</dbReference>
<accession>A0A918B551</accession>